<dbReference type="PRINTS" id="PR01434">
    <property type="entry name" value="NADHDHGNASE5"/>
</dbReference>
<evidence type="ECO:0000256" key="1">
    <source>
        <dbReference type="ARBA" id="ARBA00003257"/>
    </source>
</evidence>
<feature type="transmembrane region" description="Helical" evidence="9">
    <location>
        <begin position="323"/>
        <end position="347"/>
    </location>
</feature>
<dbReference type="GO" id="GO:0016020">
    <property type="term" value="C:membrane"/>
    <property type="evidence" value="ECO:0007669"/>
    <property type="project" value="UniProtKB-SubCell"/>
</dbReference>
<dbReference type="InterPro" id="IPR000298">
    <property type="entry name" value="Cyt_c_oxidase-like_su3"/>
</dbReference>
<dbReference type="PROSITE" id="PS50253">
    <property type="entry name" value="COX3"/>
    <property type="match status" value="1"/>
</dbReference>
<comment type="function">
    <text evidence="1">Core subunit of the mitochondrial membrane respiratory chain NADH dehydrogenase (Complex I) that is believed to belong to the minimal assembly required for catalysis. Complex I functions in the transfer of electrons from NADH to the respiratory chain. The immediate electron acceptor for the enzyme is believed to be ubiquinone.</text>
</comment>
<evidence type="ECO:0000256" key="2">
    <source>
        <dbReference type="ARBA" id="ARBA00004141"/>
    </source>
</evidence>
<dbReference type="PANTHER" id="PTHR42829">
    <property type="entry name" value="NADH-UBIQUINONE OXIDOREDUCTASE CHAIN 5"/>
    <property type="match status" value="1"/>
</dbReference>
<evidence type="ECO:0000256" key="4">
    <source>
        <dbReference type="ARBA" id="ARBA00022692"/>
    </source>
</evidence>
<feature type="transmembrane region" description="Helical" evidence="9">
    <location>
        <begin position="147"/>
        <end position="167"/>
    </location>
</feature>
<feature type="transmembrane region" description="Helical" evidence="9">
    <location>
        <begin position="294"/>
        <end position="311"/>
    </location>
</feature>
<evidence type="ECO:0000256" key="9">
    <source>
        <dbReference type="SAM" id="Phobius"/>
    </source>
</evidence>
<dbReference type="GO" id="GO:0004129">
    <property type="term" value="F:cytochrome-c oxidase activity"/>
    <property type="evidence" value="ECO:0007669"/>
    <property type="project" value="InterPro"/>
</dbReference>
<evidence type="ECO:0000256" key="6">
    <source>
        <dbReference type="ARBA" id="ARBA00023136"/>
    </source>
</evidence>
<evidence type="ECO:0000259" key="10">
    <source>
        <dbReference type="PROSITE" id="PS50253"/>
    </source>
</evidence>
<dbReference type="PANTHER" id="PTHR42829:SF2">
    <property type="entry name" value="NADH-UBIQUINONE OXIDOREDUCTASE CHAIN 5"/>
    <property type="match status" value="1"/>
</dbReference>
<dbReference type="Pfam" id="PF00361">
    <property type="entry name" value="Proton_antipo_M"/>
    <property type="match status" value="1"/>
</dbReference>
<dbReference type="EMBL" id="MG923490">
    <property type="protein sequence ID" value="AZL93172.1"/>
    <property type="molecule type" value="Genomic_DNA"/>
</dbReference>
<reference evidence="11" key="1">
    <citation type="journal article" date="2018" name="Mol. Phylogenet. Evol.">
        <title>Mitochondrial phylogenomics of the Hymenoptera.</title>
        <authorList>
            <person name="Tang P."/>
            <person name="Zhu J.C."/>
            <person name="Zheng B.Y."/>
            <person name="Wei S.J."/>
            <person name="Sharkey M."/>
            <person name="Chen X.X."/>
            <person name="Vogler A.P."/>
        </authorList>
    </citation>
    <scope>NUCLEOTIDE SEQUENCE</scope>
</reference>
<dbReference type="InterPro" id="IPR003945">
    <property type="entry name" value="NU5C-like"/>
</dbReference>
<dbReference type="EC" id="7.1.1.2" evidence="3"/>
<comment type="subcellular location">
    <subcellularLocation>
        <location evidence="2">Membrane</location>
        <topology evidence="2">Multi-pass membrane protein</topology>
    </subcellularLocation>
</comment>
<evidence type="ECO:0000256" key="3">
    <source>
        <dbReference type="ARBA" id="ARBA00012944"/>
    </source>
</evidence>
<feature type="transmembrane region" description="Helical" evidence="9">
    <location>
        <begin position="52"/>
        <end position="73"/>
    </location>
</feature>
<feature type="transmembrane region" description="Helical" evidence="9">
    <location>
        <begin position="85"/>
        <end position="102"/>
    </location>
</feature>
<protein>
    <recommendedName>
        <fullName evidence="3">NADH:ubiquinone reductase (H(+)-translocating)</fullName>
        <ecNumber evidence="3">7.1.1.2</ecNumber>
    </recommendedName>
    <alternativeName>
        <fullName evidence="7">NADH dehydrogenase subunit 5</fullName>
    </alternativeName>
</protein>
<feature type="transmembrane region" description="Helical" evidence="9">
    <location>
        <begin position="173"/>
        <end position="195"/>
    </location>
</feature>
<sequence>MKIYLYVYMMLVMVWVLFIFSMFFILLNLSFILSLSFFYELINFEFFMLIDWMSLLFISLVLLISSMVLIYSIEYVSSEIYMKSFFYLVLLFVLSMILMIISPSILSVLLGWDGLGLISYCLVSFYQNTSSYKSGMLTILMNRVGDVSLMILLVFMFLNEFLFKNLYSGGNLVIIILLLISGMTKSAQVPFSIWLPAAMAAPTPVSSLVHSSTLVTAGVYLLIRFNLMFSFIVVSKFLMLFSLLTMLMSGICAMFMYDLKKIIAMSTLSQLGLMFFFISLNFFNLSFFHLLTHALFKSLMFLCSGVIIHTFSNNQDIRNLGNLVIYLPFISVMFFLSSTILAGFPFFSGFFSKDLMMEMLFMMNKSFYMFFLSLMALISSVLYSFRLLFVLIFINGKLQSYLNLGSLKLMKLSLFILMIQSIFIGSFLNMILFMGNQVILSSLLKISCFLLIFLGGGGLYLMVFKKFYFLNNLKLWGFMSSMWMMNLMTLYLVSKLLNLIDDYMDFQEKGMGDSSANILLDYFNKVSLNVMNLFSSSLINYLLLMSYMFVIFMILI</sequence>
<keyword evidence="6 9" id="KW-0472">Membrane</keyword>
<geneLocation type="mitochondrion" evidence="11"/>
<comment type="catalytic activity">
    <reaction evidence="8">
        <text>a ubiquinone + NADH + 5 H(+)(in) = a ubiquinol + NAD(+) + 4 H(+)(out)</text>
        <dbReference type="Rhea" id="RHEA:29091"/>
        <dbReference type="Rhea" id="RHEA-COMP:9565"/>
        <dbReference type="Rhea" id="RHEA-COMP:9566"/>
        <dbReference type="ChEBI" id="CHEBI:15378"/>
        <dbReference type="ChEBI" id="CHEBI:16389"/>
        <dbReference type="ChEBI" id="CHEBI:17976"/>
        <dbReference type="ChEBI" id="CHEBI:57540"/>
        <dbReference type="ChEBI" id="CHEBI:57945"/>
        <dbReference type="EC" id="7.1.1.2"/>
    </reaction>
</comment>
<dbReference type="GO" id="GO:0003954">
    <property type="term" value="F:NADH dehydrogenase activity"/>
    <property type="evidence" value="ECO:0007669"/>
    <property type="project" value="TreeGrafter"/>
</dbReference>
<keyword evidence="11" id="KW-0496">Mitochondrion</keyword>
<evidence type="ECO:0000256" key="5">
    <source>
        <dbReference type="ARBA" id="ARBA00022989"/>
    </source>
</evidence>
<gene>
    <name evidence="11" type="primary">nad5</name>
</gene>
<accession>A0A3Q8U9Y6</accession>
<feature type="transmembrane region" description="Helical" evidence="9">
    <location>
        <begin position="367"/>
        <end position="394"/>
    </location>
</feature>
<dbReference type="GO" id="GO:0008137">
    <property type="term" value="F:NADH dehydrogenase (ubiquinone) activity"/>
    <property type="evidence" value="ECO:0007669"/>
    <property type="project" value="UniProtKB-EC"/>
</dbReference>
<evidence type="ECO:0000256" key="7">
    <source>
        <dbReference type="ARBA" id="ARBA00031027"/>
    </source>
</evidence>
<feature type="domain" description="Heme-copper oxidase subunit III family profile" evidence="10">
    <location>
        <begin position="201"/>
        <end position="495"/>
    </location>
</feature>
<dbReference type="GO" id="GO:0015990">
    <property type="term" value="P:electron transport coupled proton transport"/>
    <property type="evidence" value="ECO:0007669"/>
    <property type="project" value="TreeGrafter"/>
</dbReference>
<proteinExistence type="predicted"/>
<feature type="transmembrane region" description="Helical" evidence="9">
    <location>
        <begin position="237"/>
        <end position="259"/>
    </location>
</feature>
<organism evidence="11">
    <name type="scientific">Dendrocerus sp. ZJUH_2016009</name>
    <dbReference type="NCBI Taxonomy" id="2491154"/>
    <lineage>
        <taxon>Eukaryota</taxon>
        <taxon>Metazoa</taxon>
        <taxon>Ecdysozoa</taxon>
        <taxon>Arthropoda</taxon>
        <taxon>Hexapoda</taxon>
        <taxon>Insecta</taxon>
        <taxon>Pterygota</taxon>
        <taxon>Neoptera</taxon>
        <taxon>Endopterygota</taxon>
        <taxon>Hymenoptera</taxon>
        <taxon>Apocrita</taxon>
        <taxon>Ceraphronoidea</taxon>
        <taxon>Megaspilidae</taxon>
        <taxon>Dendrocerus</taxon>
    </lineage>
</organism>
<dbReference type="InterPro" id="IPR001750">
    <property type="entry name" value="ND/Mrp_TM"/>
</dbReference>
<feature type="transmembrane region" description="Helical" evidence="9">
    <location>
        <begin position="475"/>
        <end position="494"/>
    </location>
</feature>
<feature type="transmembrane region" description="Helical" evidence="9">
    <location>
        <begin position="207"/>
        <end position="225"/>
    </location>
</feature>
<feature type="transmembrane region" description="Helical" evidence="9">
    <location>
        <begin position="7"/>
        <end position="32"/>
    </location>
</feature>
<dbReference type="GO" id="GO:0042773">
    <property type="term" value="P:ATP synthesis coupled electron transport"/>
    <property type="evidence" value="ECO:0007669"/>
    <property type="project" value="InterPro"/>
</dbReference>
<evidence type="ECO:0000313" key="11">
    <source>
        <dbReference type="EMBL" id="AZL93172.1"/>
    </source>
</evidence>
<dbReference type="AlphaFoldDB" id="A0A3Q8U9Y6"/>
<keyword evidence="4 9" id="KW-0812">Transmembrane</keyword>
<feature type="transmembrane region" description="Helical" evidence="9">
    <location>
        <begin position="271"/>
        <end position="288"/>
    </location>
</feature>
<evidence type="ECO:0000256" key="8">
    <source>
        <dbReference type="ARBA" id="ARBA00049551"/>
    </source>
</evidence>
<feature type="transmembrane region" description="Helical" evidence="9">
    <location>
        <begin position="538"/>
        <end position="555"/>
    </location>
</feature>
<feature type="transmembrane region" description="Helical" evidence="9">
    <location>
        <begin position="414"/>
        <end position="433"/>
    </location>
</feature>
<feature type="transmembrane region" description="Helical" evidence="9">
    <location>
        <begin position="439"/>
        <end position="463"/>
    </location>
</feature>
<keyword evidence="5 9" id="KW-1133">Transmembrane helix</keyword>
<name>A0A3Q8U9Y6_9HYME</name>